<feature type="transmembrane region" description="Helical" evidence="8">
    <location>
        <begin position="320"/>
        <end position="338"/>
    </location>
</feature>
<evidence type="ECO:0000256" key="8">
    <source>
        <dbReference type="SAM" id="Phobius"/>
    </source>
</evidence>
<evidence type="ECO:0000256" key="1">
    <source>
        <dbReference type="ARBA" id="ARBA00004651"/>
    </source>
</evidence>
<organism evidence="10 11">
    <name type="scientific">Candidatus Roizmanbacteria bacterium RIFCSPHIGHO2_12_FULL_33_9</name>
    <dbReference type="NCBI Taxonomy" id="1802045"/>
    <lineage>
        <taxon>Bacteria</taxon>
        <taxon>Candidatus Roizmaniibacteriota</taxon>
    </lineage>
</organism>
<feature type="transmembrane region" description="Helical" evidence="8">
    <location>
        <begin position="174"/>
        <end position="190"/>
    </location>
</feature>
<dbReference type="GO" id="GO:0009103">
    <property type="term" value="P:lipopolysaccharide biosynthetic process"/>
    <property type="evidence" value="ECO:0007669"/>
    <property type="project" value="UniProtKB-ARBA"/>
</dbReference>
<dbReference type="Proteomes" id="UP000177199">
    <property type="component" value="Unassembled WGS sequence"/>
</dbReference>
<feature type="transmembrane region" description="Helical" evidence="8">
    <location>
        <begin position="350"/>
        <end position="368"/>
    </location>
</feature>
<keyword evidence="4" id="KW-0808">Transferase</keyword>
<feature type="transmembrane region" description="Helical" evidence="8">
    <location>
        <begin position="219"/>
        <end position="239"/>
    </location>
</feature>
<evidence type="ECO:0000256" key="4">
    <source>
        <dbReference type="ARBA" id="ARBA00022679"/>
    </source>
</evidence>
<comment type="subcellular location">
    <subcellularLocation>
        <location evidence="1">Cell membrane</location>
        <topology evidence="1">Multi-pass membrane protein</topology>
    </subcellularLocation>
</comment>
<protein>
    <recommendedName>
        <fullName evidence="9">Glycosyltransferase RgtA/B/C/D-like domain-containing protein</fullName>
    </recommendedName>
</protein>
<dbReference type="EMBL" id="MFZV01000044">
    <property type="protein sequence ID" value="OGK30449.1"/>
    <property type="molecule type" value="Genomic_DNA"/>
</dbReference>
<proteinExistence type="predicted"/>
<keyword evidence="2" id="KW-1003">Cell membrane</keyword>
<evidence type="ECO:0000256" key="6">
    <source>
        <dbReference type="ARBA" id="ARBA00022989"/>
    </source>
</evidence>
<keyword evidence="3" id="KW-0328">Glycosyltransferase</keyword>
<accession>A0A1F7HGT3</accession>
<evidence type="ECO:0000313" key="10">
    <source>
        <dbReference type="EMBL" id="OGK30449.1"/>
    </source>
</evidence>
<feature type="domain" description="Glycosyltransferase RgtA/B/C/D-like" evidence="9">
    <location>
        <begin position="68"/>
        <end position="237"/>
    </location>
</feature>
<dbReference type="InterPro" id="IPR050297">
    <property type="entry name" value="LipidA_mod_glycosyltrf_83"/>
</dbReference>
<keyword evidence="5 8" id="KW-0812">Transmembrane</keyword>
<evidence type="ECO:0000256" key="3">
    <source>
        <dbReference type="ARBA" id="ARBA00022676"/>
    </source>
</evidence>
<feature type="transmembrane region" description="Helical" evidence="8">
    <location>
        <begin position="6"/>
        <end position="22"/>
    </location>
</feature>
<dbReference type="Pfam" id="PF13231">
    <property type="entry name" value="PMT_2"/>
    <property type="match status" value="1"/>
</dbReference>
<evidence type="ECO:0000256" key="2">
    <source>
        <dbReference type="ARBA" id="ARBA00022475"/>
    </source>
</evidence>
<dbReference type="PANTHER" id="PTHR33908">
    <property type="entry name" value="MANNOSYLTRANSFERASE YKCB-RELATED"/>
    <property type="match status" value="1"/>
</dbReference>
<feature type="transmembrane region" description="Helical" evidence="8">
    <location>
        <begin position="148"/>
        <end position="167"/>
    </location>
</feature>
<keyword evidence="7 8" id="KW-0472">Membrane</keyword>
<feature type="transmembrane region" description="Helical" evidence="8">
    <location>
        <begin position="92"/>
        <end position="109"/>
    </location>
</feature>
<feature type="transmembrane region" description="Helical" evidence="8">
    <location>
        <begin position="196"/>
        <end position="212"/>
    </location>
</feature>
<dbReference type="InterPro" id="IPR038731">
    <property type="entry name" value="RgtA/B/C-like"/>
</dbReference>
<dbReference type="AlphaFoldDB" id="A0A1F7HGT3"/>
<evidence type="ECO:0000259" key="9">
    <source>
        <dbReference type="Pfam" id="PF13231"/>
    </source>
</evidence>
<comment type="caution">
    <text evidence="10">The sequence shown here is derived from an EMBL/GenBank/DDBJ whole genome shotgun (WGS) entry which is preliminary data.</text>
</comment>
<feature type="transmembrane region" description="Helical" evidence="8">
    <location>
        <begin position="411"/>
        <end position="431"/>
    </location>
</feature>
<evidence type="ECO:0000256" key="5">
    <source>
        <dbReference type="ARBA" id="ARBA00022692"/>
    </source>
</evidence>
<evidence type="ECO:0000313" key="11">
    <source>
        <dbReference type="Proteomes" id="UP000177199"/>
    </source>
</evidence>
<dbReference type="GO" id="GO:0016763">
    <property type="term" value="F:pentosyltransferase activity"/>
    <property type="evidence" value="ECO:0007669"/>
    <property type="project" value="TreeGrafter"/>
</dbReference>
<feature type="transmembrane region" description="Helical" evidence="8">
    <location>
        <begin position="121"/>
        <end position="142"/>
    </location>
</feature>
<feature type="transmembrane region" description="Helical" evidence="8">
    <location>
        <begin position="380"/>
        <end position="399"/>
    </location>
</feature>
<reference evidence="10 11" key="1">
    <citation type="journal article" date="2016" name="Nat. Commun.">
        <title>Thousands of microbial genomes shed light on interconnected biogeochemical processes in an aquifer system.</title>
        <authorList>
            <person name="Anantharaman K."/>
            <person name="Brown C.T."/>
            <person name="Hug L.A."/>
            <person name="Sharon I."/>
            <person name="Castelle C.J."/>
            <person name="Probst A.J."/>
            <person name="Thomas B.C."/>
            <person name="Singh A."/>
            <person name="Wilkins M.J."/>
            <person name="Karaoz U."/>
            <person name="Brodie E.L."/>
            <person name="Williams K.H."/>
            <person name="Hubbard S.S."/>
            <person name="Banfield J.F."/>
        </authorList>
    </citation>
    <scope>NUCLEOTIDE SEQUENCE [LARGE SCALE GENOMIC DNA]</scope>
</reference>
<sequence>MKKTTFIFLTIIILFASILRLWELGKVPISPDWDEVALGYNAYSILQTGRDEYGKFLPIVLRSFDDYKPALYAYFAIPSIVLFGFNTFAVRFPSAFFGVLAVIATYFLLKELFPKAKQFSIFNFQFSIGEVASFLLAISPWHLQFSRIAFESNVGVAFNIFSVLFFLKGLKKPLFLILSAILMGINIYIYQSEKVFTPLILFALVLIYRKEVFKIPKKYLVTAVLIGFAIVVPMLIYTFTNQDALQRARGVSVFSQSSLLEENSKKLLVDKNNRDYLGLILDNRRIVFAKAVISGYLSHFDLNWLFITGDIARHHPPNMGLMYLFELPFLFLGVYYLFFDPSAGGFDKRAKLLIFAWFLIAPIPASITSGVPHAVRTLNFLPTFQIFTAIGIISAIQFVSSIKYQVLSIKAKYLIFTLCILFFIFNFLYYLNQYFVQQNYFNAKEWLYGYEKIIPEVKKLEENYDKIIVSNQPPMDQSYMFFLFYLRYPPDLYQKESQGAAGGFRENHYFGKYEFRLIDWIKDSKKQNTLFVGRPTDFPENVKELKRVSYPDGSSAMLIVGN</sequence>
<gene>
    <name evidence="10" type="ORF">A3F29_00395</name>
</gene>
<evidence type="ECO:0000256" key="7">
    <source>
        <dbReference type="ARBA" id="ARBA00023136"/>
    </source>
</evidence>
<dbReference type="PANTHER" id="PTHR33908:SF11">
    <property type="entry name" value="MEMBRANE PROTEIN"/>
    <property type="match status" value="1"/>
</dbReference>
<dbReference type="GO" id="GO:0005886">
    <property type="term" value="C:plasma membrane"/>
    <property type="evidence" value="ECO:0007669"/>
    <property type="project" value="UniProtKB-SubCell"/>
</dbReference>
<name>A0A1F7HGT3_9BACT</name>
<keyword evidence="6 8" id="KW-1133">Transmembrane helix</keyword>